<comment type="caution">
    <text evidence="1">The sequence shown here is derived from an EMBL/GenBank/DDBJ whole genome shotgun (WGS) entry which is preliminary data.</text>
</comment>
<proteinExistence type="predicted"/>
<evidence type="ECO:0008006" key="3">
    <source>
        <dbReference type="Google" id="ProtNLM"/>
    </source>
</evidence>
<accession>A0AAV3U588</accession>
<protein>
    <recommendedName>
        <fullName evidence="3">Phasin domain-containing protein</fullName>
    </recommendedName>
</protein>
<organism evidence="1 2">
    <name type="scientific">Halioxenophilus aromaticivorans</name>
    <dbReference type="NCBI Taxonomy" id="1306992"/>
    <lineage>
        <taxon>Bacteria</taxon>
        <taxon>Pseudomonadati</taxon>
        <taxon>Pseudomonadota</taxon>
        <taxon>Gammaproteobacteria</taxon>
        <taxon>Alteromonadales</taxon>
        <taxon>Alteromonadaceae</taxon>
        <taxon>Halioxenophilus</taxon>
    </lineage>
</organism>
<dbReference type="EMBL" id="BAABLX010000028">
    <property type="protein sequence ID" value="GAA4948596.1"/>
    <property type="molecule type" value="Genomic_DNA"/>
</dbReference>
<sequence length="128" mass="14594">MARKKSINPFATLLAAGKVINARTDYLNKQWLIPSPEVSQELYRMWSEKVFAFHSAFAQMTFTSVELQQKLMSAAMQIPQASPSVNVKHAQKTMQTVHKGVEDVWQSAWHPIDKKVNANVKRLQVELL</sequence>
<name>A0AAV3U588_9ALTE</name>
<evidence type="ECO:0000313" key="1">
    <source>
        <dbReference type="EMBL" id="GAA4948596.1"/>
    </source>
</evidence>
<keyword evidence="2" id="KW-1185">Reference proteome</keyword>
<dbReference type="AlphaFoldDB" id="A0AAV3U588"/>
<gene>
    <name evidence="1" type="ORF">GCM10025791_30750</name>
</gene>
<dbReference type="Proteomes" id="UP001409585">
    <property type="component" value="Unassembled WGS sequence"/>
</dbReference>
<dbReference type="RefSeq" id="WP_345424179.1">
    <property type="nucleotide sequence ID" value="NZ_AP031496.1"/>
</dbReference>
<evidence type="ECO:0000313" key="2">
    <source>
        <dbReference type="Proteomes" id="UP001409585"/>
    </source>
</evidence>
<reference evidence="2" key="1">
    <citation type="journal article" date="2019" name="Int. J. Syst. Evol. Microbiol.">
        <title>The Global Catalogue of Microorganisms (GCM) 10K type strain sequencing project: providing services to taxonomists for standard genome sequencing and annotation.</title>
        <authorList>
            <consortium name="The Broad Institute Genomics Platform"/>
            <consortium name="The Broad Institute Genome Sequencing Center for Infectious Disease"/>
            <person name="Wu L."/>
            <person name="Ma J."/>
        </authorList>
    </citation>
    <scope>NUCLEOTIDE SEQUENCE [LARGE SCALE GENOMIC DNA]</scope>
    <source>
        <strain evidence="2">JCM 19134</strain>
    </source>
</reference>